<keyword evidence="3" id="KW-1185">Reference proteome</keyword>
<dbReference type="InterPro" id="IPR029787">
    <property type="entry name" value="Nucleotide_cyclase"/>
</dbReference>
<dbReference type="EMBL" id="AP012603">
    <property type="protein sequence ID" value="BAM90852.1"/>
    <property type="molecule type" value="Genomic_DNA"/>
</dbReference>
<proteinExistence type="predicted"/>
<dbReference type="Proteomes" id="UP000011841">
    <property type="component" value="Chromosome"/>
</dbReference>
<gene>
    <name evidence="2" type="ORF">S58_48730</name>
</gene>
<dbReference type="PANTHER" id="PTHR43081:SF11">
    <property type="entry name" value="BLR2264 PROTEIN"/>
    <property type="match status" value="1"/>
</dbReference>
<protein>
    <recommendedName>
        <fullName evidence="1">Guanylate cyclase domain-containing protein</fullName>
    </recommendedName>
</protein>
<reference evidence="2 3" key="1">
    <citation type="journal article" date="2013" name="Appl. Environ. Microbiol.">
        <title>Genome analysis suggests that the soil oligotrophic bacterium Agromonas oligotrophica (Bradyrhizobium oligotrophicum) is a nitrogen-fixing symbiont of Aeschynomene indica.</title>
        <authorList>
            <person name="Okubo T."/>
            <person name="Fukushima S."/>
            <person name="Itakura M."/>
            <person name="Oshima K."/>
            <person name="Longtonglang A."/>
            <person name="Teaumroong N."/>
            <person name="Mitsui H."/>
            <person name="Hattori M."/>
            <person name="Hattori R."/>
            <person name="Hattori T."/>
            <person name="Minamisawa K."/>
        </authorList>
    </citation>
    <scope>NUCLEOTIDE SEQUENCE [LARGE SCALE GENOMIC DNA]</scope>
    <source>
        <strain evidence="2 3">S58</strain>
    </source>
</reference>
<dbReference type="InterPro" id="IPR001054">
    <property type="entry name" value="A/G_cyclase"/>
</dbReference>
<accession>M4ZAZ8</accession>
<dbReference type="GO" id="GO:0006171">
    <property type="term" value="P:cAMP biosynthetic process"/>
    <property type="evidence" value="ECO:0007669"/>
    <property type="project" value="TreeGrafter"/>
</dbReference>
<dbReference type="STRING" id="1245469.S58_48730"/>
<dbReference type="OrthoDB" id="4565346at2"/>
<dbReference type="GO" id="GO:0035556">
    <property type="term" value="P:intracellular signal transduction"/>
    <property type="evidence" value="ECO:0007669"/>
    <property type="project" value="InterPro"/>
</dbReference>
<dbReference type="RefSeq" id="WP_015667942.1">
    <property type="nucleotide sequence ID" value="NC_020453.1"/>
</dbReference>
<organism evidence="2 3">
    <name type="scientific">Bradyrhizobium oligotrophicum S58</name>
    <dbReference type="NCBI Taxonomy" id="1245469"/>
    <lineage>
        <taxon>Bacteria</taxon>
        <taxon>Pseudomonadati</taxon>
        <taxon>Pseudomonadota</taxon>
        <taxon>Alphaproteobacteria</taxon>
        <taxon>Hyphomicrobiales</taxon>
        <taxon>Nitrobacteraceae</taxon>
        <taxon>Bradyrhizobium</taxon>
    </lineage>
</organism>
<sequence>MTASEAPLAPGQRLGDDVVDWLTSGTSDERFIDNIFAQMCIRLQRAGIPVKRASLHVQINHPQWLGARMLWSDGMQGADIARVDYDVRERSEYIGSPASEIHDGVEEIRENLARDPELGRQHAVYDDMRAQGLTDYVAWPIYHTLGKRHIVTFATDRRGGFEQAHIDALRRLMPILALVSEIRIKNRLARTLLETYVGPHAAEMVLAGATRRGSGTTVRAAIMICDLRDFTRISDNWPRDDVIDLLNGYFDAMVEPITQHGGEILKFIGDGLLAIFPLSQPQACANLLHAVTDARKAMAALNARNAETGRAPLNYGIGVHLGDVMYGNIGSVSRLDFTVIGPAVNMASRMEALTKQVGRNVLLSRAFAEHLEGEFALERVGEYPVRGFSDPIELFSYEG</sequence>
<dbReference type="PATRIC" id="fig|1245469.3.peg.4989"/>
<dbReference type="GO" id="GO:0004016">
    <property type="term" value="F:adenylate cyclase activity"/>
    <property type="evidence" value="ECO:0007669"/>
    <property type="project" value="UniProtKB-ARBA"/>
</dbReference>
<feature type="domain" description="Guanylate cyclase" evidence="1">
    <location>
        <begin position="221"/>
        <end position="351"/>
    </location>
</feature>
<dbReference type="AlphaFoldDB" id="M4ZAZ8"/>
<dbReference type="InterPro" id="IPR050697">
    <property type="entry name" value="Adenylyl/Guanylyl_Cyclase_3/4"/>
</dbReference>
<dbReference type="Gene3D" id="3.30.70.1230">
    <property type="entry name" value="Nucleotide cyclase"/>
    <property type="match status" value="1"/>
</dbReference>
<name>M4ZAZ8_9BRAD</name>
<evidence type="ECO:0000313" key="3">
    <source>
        <dbReference type="Proteomes" id="UP000011841"/>
    </source>
</evidence>
<dbReference type="FunFam" id="3.30.70.1230:FF:000041">
    <property type="entry name" value="Adenylate cyclase 1"/>
    <property type="match status" value="1"/>
</dbReference>
<dbReference type="GeneID" id="301818642"/>
<dbReference type="SUPFAM" id="SSF55073">
    <property type="entry name" value="Nucleotide cyclase"/>
    <property type="match status" value="1"/>
</dbReference>
<dbReference type="eggNOG" id="COG2114">
    <property type="taxonomic scope" value="Bacteria"/>
</dbReference>
<dbReference type="PROSITE" id="PS50125">
    <property type="entry name" value="GUANYLATE_CYCLASE_2"/>
    <property type="match status" value="1"/>
</dbReference>
<dbReference type="Pfam" id="PF00211">
    <property type="entry name" value="Guanylate_cyc"/>
    <property type="match status" value="1"/>
</dbReference>
<dbReference type="HOGENOM" id="CLU_039833_0_0_5"/>
<dbReference type="CDD" id="cd07302">
    <property type="entry name" value="CHD"/>
    <property type="match status" value="1"/>
</dbReference>
<evidence type="ECO:0000313" key="2">
    <source>
        <dbReference type="EMBL" id="BAM90852.1"/>
    </source>
</evidence>
<dbReference type="KEGG" id="aol:S58_48730"/>
<dbReference type="SMART" id="SM00044">
    <property type="entry name" value="CYCc"/>
    <property type="match status" value="1"/>
</dbReference>
<dbReference type="PANTHER" id="PTHR43081">
    <property type="entry name" value="ADENYLATE CYCLASE, TERMINAL-DIFFERENTIATION SPECIFIC-RELATED"/>
    <property type="match status" value="1"/>
</dbReference>
<evidence type="ECO:0000259" key="1">
    <source>
        <dbReference type="PROSITE" id="PS50125"/>
    </source>
</evidence>